<name>A0A0D7B7Z7_9AGAR</name>
<evidence type="ECO:0000256" key="1">
    <source>
        <dbReference type="SAM" id="SignalP"/>
    </source>
</evidence>
<evidence type="ECO:0000313" key="2">
    <source>
        <dbReference type="EMBL" id="KIY66274.1"/>
    </source>
</evidence>
<proteinExistence type="predicted"/>
<protein>
    <submittedName>
        <fullName evidence="2">Uncharacterized protein</fullName>
    </submittedName>
</protein>
<sequence>MRVASAFTFFVAILPVALAMATPLEALSPRCCSTCPQKSCGGGACCVEMTTPSNSYCGNGPIIVNPAGGRCEICLTVC</sequence>
<feature type="chain" id="PRO_5002316803" evidence="1">
    <location>
        <begin position="20"/>
        <end position="78"/>
    </location>
</feature>
<keyword evidence="3" id="KW-1185">Reference proteome</keyword>
<organism evidence="2 3">
    <name type="scientific">Cylindrobasidium torrendii FP15055 ss-10</name>
    <dbReference type="NCBI Taxonomy" id="1314674"/>
    <lineage>
        <taxon>Eukaryota</taxon>
        <taxon>Fungi</taxon>
        <taxon>Dikarya</taxon>
        <taxon>Basidiomycota</taxon>
        <taxon>Agaricomycotina</taxon>
        <taxon>Agaricomycetes</taxon>
        <taxon>Agaricomycetidae</taxon>
        <taxon>Agaricales</taxon>
        <taxon>Marasmiineae</taxon>
        <taxon>Physalacriaceae</taxon>
        <taxon>Cylindrobasidium</taxon>
    </lineage>
</organism>
<gene>
    <name evidence="2" type="ORF">CYLTODRAFT_423553</name>
</gene>
<feature type="signal peptide" evidence="1">
    <location>
        <begin position="1"/>
        <end position="19"/>
    </location>
</feature>
<dbReference type="Proteomes" id="UP000054007">
    <property type="component" value="Unassembled WGS sequence"/>
</dbReference>
<evidence type="ECO:0000313" key="3">
    <source>
        <dbReference type="Proteomes" id="UP000054007"/>
    </source>
</evidence>
<dbReference type="AlphaFoldDB" id="A0A0D7B7Z7"/>
<reference evidence="2 3" key="1">
    <citation type="journal article" date="2015" name="Fungal Genet. Biol.">
        <title>Evolution of novel wood decay mechanisms in Agaricales revealed by the genome sequences of Fistulina hepatica and Cylindrobasidium torrendii.</title>
        <authorList>
            <person name="Floudas D."/>
            <person name="Held B.W."/>
            <person name="Riley R."/>
            <person name="Nagy L.G."/>
            <person name="Koehler G."/>
            <person name="Ransdell A.S."/>
            <person name="Younus H."/>
            <person name="Chow J."/>
            <person name="Chiniquy J."/>
            <person name="Lipzen A."/>
            <person name="Tritt A."/>
            <person name="Sun H."/>
            <person name="Haridas S."/>
            <person name="LaButti K."/>
            <person name="Ohm R.A."/>
            <person name="Kues U."/>
            <person name="Blanchette R.A."/>
            <person name="Grigoriev I.V."/>
            <person name="Minto R.E."/>
            <person name="Hibbett D.S."/>
        </authorList>
    </citation>
    <scope>NUCLEOTIDE SEQUENCE [LARGE SCALE GENOMIC DNA]</scope>
    <source>
        <strain evidence="2 3">FP15055 ss-10</strain>
    </source>
</reference>
<keyword evidence="1" id="KW-0732">Signal</keyword>
<dbReference type="EMBL" id="KN880559">
    <property type="protein sequence ID" value="KIY66274.1"/>
    <property type="molecule type" value="Genomic_DNA"/>
</dbReference>
<accession>A0A0D7B7Z7</accession>